<dbReference type="SUPFAM" id="SSF53067">
    <property type="entry name" value="Actin-like ATPase domain"/>
    <property type="match status" value="2"/>
</dbReference>
<dbReference type="Gene3D" id="3.30.420.40">
    <property type="match status" value="2"/>
</dbReference>
<dbReference type="Ensembl" id="ENSPMAT00000011230.1">
    <property type="protein sequence ID" value="ENSPMAP00000011184.1"/>
    <property type="gene ID" value="ENSPMAG00000010203.1"/>
</dbReference>
<dbReference type="HOGENOM" id="CLU_027965_0_2_1"/>
<dbReference type="STRING" id="7757.ENSPMAP00000011184"/>
<sequence>TARNMDNPAVVMDNGSGLCKAGFAGENAPRFCVPSLVGRPRQRDTMLVSRGLDDAGGSGDGGCYIGRQALCRRGVLSLRYPVERGIVTRWDDMERVWAHAYEAELHARPQDQPVLLTEAPLNPLENREQAAQLLFERFGAPAVHIAVQAVLSLYASGMVTGLAVGVGDGVTHAVPVFEGYGLPRAVLRSDVAGRDVTDNLGRILAERGHAFVSSAEWEIVADIKEQVCYVAGDYEKELRRKPEELAVDYKLPDGQVITLHSQRFRAPELLFSPTIVGLDAPGIHQLVWKSVTRSDIDLRKSLYSNILLSGGSSLFPGLDERLWQELAKLAPRGAPVRIFAPPERKYSVWIGGSILASLSTFQQMWITAPEYKEFGPSVVHRRCL</sequence>
<comment type="subcellular location">
    <subcellularLocation>
        <location evidence="1">Cytoplasm</location>
        <location evidence="1">Cytoskeleton</location>
    </subcellularLocation>
</comment>
<dbReference type="PROSITE" id="PS01132">
    <property type="entry name" value="ACTINS_ACT_LIKE"/>
    <property type="match status" value="1"/>
</dbReference>
<dbReference type="FunFam" id="3.90.640.10:FF:000007">
    <property type="entry name" value="Actin like 7B"/>
    <property type="match status" value="1"/>
</dbReference>
<dbReference type="InterPro" id="IPR004000">
    <property type="entry name" value="Actin"/>
</dbReference>
<comment type="similarity">
    <text evidence="2 7">Belongs to the actin family.</text>
</comment>
<dbReference type="GO" id="GO:0005856">
    <property type="term" value="C:cytoskeleton"/>
    <property type="evidence" value="ECO:0007669"/>
    <property type="project" value="UniProtKB-SubCell"/>
</dbReference>
<name>S4S142_PETMA</name>
<keyword evidence="6" id="KW-0206">Cytoskeleton</keyword>
<dbReference type="InterPro" id="IPR020902">
    <property type="entry name" value="Actin/actin-like_CS"/>
</dbReference>
<dbReference type="Pfam" id="PF00022">
    <property type="entry name" value="Actin"/>
    <property type="match status" value="1"/>
</dbReference>
<reference evidence="8" key="2">
    <citation type="submission" date="2025-09" db="UniProtKB">
        <authorList>
            <consortium name="Ensembl"/>
        </authorList>
    </citation>
    <scope>IDENTIFICATION</scope>
</reference>
<evidence type="ECO:0000256" key="1">
    <source>
        <dbReference type="ARBA" id="ARBA00004245"/>
    </source>
</evidence>
<evidence type="ECO:0000256" key="7">
    <source>
        <dbReference type="RuleBase" id="RU000487"/>
    </source>
</evidence>
<evidence type="ECO:0000313" key="8">
    <source>
        <dbReference type="Ensembl" id="ENSPMAP00000011184.1"/>
    </source>
</evidence>
<dbReference type="CDD" id="cd13397">
    <property type="entry name" value="ASKHA_NBD_actin_Arp-T1-3"/>
    <property type="match status" value="1"/>
</dbReference>
<organism evidence="8">
    <name type="scientific">Petromyzon marinus</name>
    <name type="common">Sea lamprey</name>
    <dbReference type="NCBI Taxonomy" id="7757"/>
    <lineage>
        <taxon>Eukaryota</taxon>
        <taxon>Metazoa</taxon>
        <taxon>Chordata</taxon>
        <taxon>Craniata</taxon>
        <taxon>Vertebrata</taxon>
        <taxon>Cyclostomata</taxon>
        <taxon>Hyperoartia</taxon>
        <taxon>Petromyzontiformes</taxon>
        <taxon>Petromyzontidae</taxon>
        <taxon>Petromyzon</taxon>
    </lineage>
</organism>
<dbReference type="GO" id="GO:0005524">
    <property type="term" value="F:ATP binding"/>
    <property type="evidence" value="ECO:0007669"/>
    <property type="project" value="UniProtKB-KW"/>
</dbReference>
<evidence type="ECO:0000256" key="3">
    <source>
        <dbReference type="ARBA" id="ARBA00022490"/>
    </source>
</evidence>
<dbReference type="SMART" id="SM00268">
    <property type="entry name" value="ACTIN"/>
    <property type="match status" value="1"/>
</dbReference>
<accession>S4S142</accession>
<dbReference type="PRINTS" id="PR00190">
    <property type="entry name" value="ACTIN"/>
</dbReference>
<evidence type="ECO:0000256" key="2">
    <source>
        <dbReference type="ARBA" id="ARBA00006752"/>
    </source>
</evidence>
<dbReference type="PANTHER" id="PTHR11937">
    <property type="entry name" value="ACTIN"/>
    <property type="match status" value="1"/>
</dbReference>
<reference evidence="8" key="1">
    <citation type="submission" date="2025-08" db="UniProtKB">
        <authorList>
            <consortium name="Ensembl"/>
        </authorList>
    </citation>
    <scope>IDENTIFICATION</scope>
</reference>
<keyword evidence="4" id="KW-0547">Nucleotide-binding</keyword>
<evidence type="ECO:0000256" key="4">
    <source>
        <dbReference type="ARBA" id="ARBA00022741"/>
    </source>
</evidence>
<evidence type="ECO:0000256" key="5">
    <source>
        <dbReference type="ARBA" id="ARBA00022840"/>
    </source>
</evidence>
<proteinExistence type="inferred from homology"/>
<dbReference type="Gene3D" id="3.90.640.10">
    <property type="entry name" value="Actin, Chain A, domain 4"/>
    <property type="match status" value="1"/>
</dbReference>
<evidence type="ECO:0000256" key="6">
    <source>
        <dbReference type="ARBA" id="ARBA00023212"/>
    </source>
</evidence>
<dbReference type="InterPro" id="IPR043129">
    <property type="entry name" value="ATPase_NBD"/>
</dbReference>
<keyword evidence="5" id="KW-0067">ATP-binding</keyword>
<dbReference type="FunFam" id="3.30.420.40:FF:000148">
    <property type="entry name" value="Actin, alpha skeletal muscle"/>
    <property type="match status" value="1"/>
</dbReference>
<keyword evidence="3" id="KW-0963">Cytoplasm</keyword>
<protein>
    <submittedName>
        <fullName evidence="8">Uncharacterized protein</fullName>
    </submittedName>
</protein>
<dbReference type="AlphaFoldDB" id="S4S142"/>